<proteinExistence type="inferred from homology"/>
<reference evidence="5 6" key="1">
    <citation type="submission" date="2020-01" db="EMBL/GenBank/DDBJ databases">
        <title>Genomic analysis of Aminipila sp. CBA3637.</title>
        <authorList>
            <person name="Kim Y.B."/>
            <person name="Roh S.W."/>
        </authorList>
    </citation>
    <scope>NUCLEOTIDE SEQUENCE [LARGE SCALE GENOMIC DNA]</scope>
    <source>
        <strain evidence="5 6">CBA3637</strain>
    </source>
</reference>
<feature type="region of interest" description="Disordered" evidence="4">
    <location>
        <begin position="155"/>
        <end position="213"/>
    </location>
</feature>
<dbReference type="Proteomes" id="UP000463883">
    <property type="component" value="Chromosome"/>
</dbReference>
<organism evidence="5 6">
    <name type="scientific">Aminipila terrae</name>
    <dbReference type="NCBI Taxonomy" id="2697030"/>
    <lineage>
        <taxon>Bacteria</taxon>
        <taxon>Bacillati</taxon>
        <taxon>Bacillota</taxon>
        <taxon>Clostridia</taxon>
        <taxon>Peptostreptococcales</taxon>
        <taxon>Anaerovoracaceae</taxon>
        <taxon>Aminipila</taxon>
    </lineage>
</organism>
<dbReference type="AlphaFoldDB" id="A0A6P1MD80"/>
<name>A0A6P1MD80_9FIRM</name>
<dbReference type="InterPro" id="IPR005648">
    <property type="entry name" value="FlgD"/>
</dbReference>
<comment type="similarity">
    <text evidence="1 3">Belongs to the FlgD family.</text>
</comment>
<keyword evidence="2 3" id="KW-1005">Bacterial flagellum biogenesis</keyword>
<evidence type="ECO:0000313" key="5">
    <source>
        <dbReference type="EMBL" id="QHI71972.1"/>
    </source>
</evidence>
<feature type="compositionally biased region" description="Low complexity" evidence="4">
    <location>
        <begin position="157"/>
        <end position="206"/>
    </location>
</feature>
<dbReference type="Pfam" id="PF03963">
    <property type="entry name" value="FlgD"/>
    <property type="match status" value="1"/>
</dbReference>
<evidence type="ECO:0000313" key="6">
    <source>
        <dbReference type="Proteomes" id="UP000463883"/>
    </source>
</evidence>
<accession>A0A6P1MD80</accession>
<dbReference type="EMBL" id="CP047591">
    <property type="protein sequence ID" value="QHI71972.1"/>
    <property type="molecule type" value="Genomic_DNA"/>
</dbReference>
<comment type="function">
    <text evidence="3">Required for flagellar hook formation. May act as a scaffolding protein.</text>
</comment>
<dbReference type="GO" id="GO:0044781">
    <property type="term" value="P:bacterial-type flagellum organization"/>
    <property type="evidence" value="ECO:0007669"/>
    <property type="project" value="UniProtKB-UniRule"/>
</dbReference>
<dbReference type="KEGG" id="amic:Ami3637_05810"/>
<gene>
    <name evidence="5" type="ORF">Ami3637_05810</name>
</gene>
<evidence type="ECO:0000256" key="2">
    <source>
        <dbReference type="ARBA" id="ARBA00022795"/>
    </source>
</evidence>
<protein>
    <recommendedName>
        <fullName evidence="3">Basal-body rod modification protein FlgD</fullName>
    </recommendedName>
</protein>
<evidence type="ECO:0000256" key="3">
    <source>
        <dbReference type="RuleBase" id="RU362076"/>
    </source>
</evidence>
<evidence type="ECO:0000256" key="1">
    <source>
        <dbReference type="ARBA" id="ARBA00010577"/>
    </source>
</evidence>
<evidence type="ECO:0000256" key="4">
    <source>
        <dbReference type="SAM" id="MobiDB-lite"/>
    </source>
</evidence>
<dbReference type="RefSeq" id="WP_162361742.1">
    <property type="nucleotide sequence ID" value="NZ_CP047591.1"/>
</dbReference>
<sequence length="213" mass="22341">MADTTINDSMLKAMKAVTTDKSKSTKLKSDINLQTMDWMSLLVAQLKNQDMYNQTDNTQMMTQMAQYSQIQAVQSMVSLQEEIFAMNTSSYASSLIGKDVTVATLEKSTDSTGTTDKLVTTKGKITGVTLFEGSPMIYIGDKKFSFNQIMLIGDVPDGSSSSTGTGTDTTKTGGTTGGTTNNTTGGSGDNTTNNNTGGNSTNSQTSGSGGSGN</sequence>
<keyword evidence="6" id="KW-1185">Reference proteome</keyword>